<gene>
    <name evidence="1" type="ORF">Q4Q35_04025</name>
</gene>
<evidence type="ECO:0000313" key="1">
    <source>
        <dbReference type="EMBL" id="MDO5968966.1"/>
    </source>
</evidence>
<name>A0ABT8W789_9FLAO</name>
<organism evidence="1 2">
    <name type="scientific">Flavivirga aquimarina</name>
    <dbReference type="NCBI Taxonomy" id="2027862"/>
    <lineage>
        <taxon>Bacteria</taxon>
        <taxon>Pseudomonadati</taxon>
        <taxon>Bacteroidota</taxon>
        <taxon>Flavobacteriia</taxon>
        <taxon>Flavobacteriales</taxon>
        <taxon>Flavobacteriaceae</taxon>
        <taxon>Flavivirga</taxon>
    </lineage>
</organism>
<evidence type="ECO:0000313" key="2">
    <source>
        <dbReference type="Proteomes" id="UP001176883"/>
    </source>
</evidence>
<protein>
    <recommendedName>
        <fullName evidence="3">Adhesin</fullName>
    </recommendedName>
</protein>
<evidence type="ECO:0008006" key="3">
    <source>
        <dbReference type="Google" id="ProtNLM"/>
    </source>
</evidence>
<dbReference type="RefSeq" id="WP_303276651.1">
    <property type="nucleotide sequence ID" value="NZ_JAUOEK010000056.1"/>
</dbReference>
<sequence length="251" mass="28194">MKIKLLNRQSLKTLFRAGARPKESNFSSLIDSMINKIDDGISKTKEDGLILSPEGKESDKVLSVFESVEDELPQWSLTLNQEEDKGLSIVAPVTKTEVTDVIHFQKTGAIGIGTKTPKTTLEIDGVLGVDSRIGTYKLASVPADGNWHDVITGLNGCAAFEVIAQVGKEKAGKYALLHAHAISTFGKSRHRIRRTQAYYGWFWNKIAIRFTGSTYNYKLQLKTRSDYGYSQKIHFHIVRLWDNNIMDLFKQ</sequence>
<dbReference type="Proteomes" id="UP001176883">
    <property type="component" value="Unassembled WGS sequence"/>
</dbReference>
<keyword evidence="2" id="KW-1185">Reference proteome</keyword>
<reference evidence="1" key="1">
    <citation type="submission" date="2023-07" db="EMBL/GenBank/DDBJ databases">
        <title>Two novel species in the genus Flavivirga.</title>
        <authorList>
            <person name="Kwon K."/>
        </authorList>
    </citation>
    <scope>NUCLEOTIDE SEQUENCE</scope>
    <source>
        <strain evidence="1">KCTC 52353</strain>
    </source>
</reference>
<proteinExistence type="predicted"/>
<accession>A0ABT8W789</accession>
<comment type="caution">
    <text evidence="1">The sequence shown here is derived from an EMBL/GenBank/DDBJ whole genome shotgun (WGS) entry which is preliminary data.</text>
</comment>
<dbReference type="EMBL" id="JAUOEK010000056">
    <property type="protein sequence ID" value="MDO5968966.1"/>
    <property type="molecule type" value="Genomic_DNA"/>
</dbReference>